<evidence type="ECO:0000256" key="3">
    <source>
        <dbReference type="ARBA" id="ARBA00023098"/>
    </source>
</evidence>
<evidence type="ECO:0000313" key="7">
    <source>
        <dbReference type="Proteomes" id="UP001642464"/>
    </source>
</evidence>
<keyword evidence="2" id="KW-0276">Fatty acid metabolism</keyword>
<dbReference type="InterPro" id="IPR020845">
    <property type="entry name" value="AMP-binding_CS"/>
</dbReference>
<dbReference type="EMBL" id="CAXAMM010044019">
    <property type="protein sequence ID" value="CAK9112792.1"/>
    <property type="molecule type" value="Genomic_DNA"/>
</dbReference>
<feature type="domain" description="AMP-dependent synthetase/ligase" evidence="5">
    <location>
        <begin position="100"/>
        <end position="540"/>
    </location>
</feature>
<evidence type="ECO:0000313" key="6">
    <source>
        <dbReference type="EMBL" id="CAK9112792.1"/>
    </source>
</evidence>
<keyword evidence="1 6" id="KW-0436">Ligase</keyword>
<reference evidence="6 7" key="1">
    <citation type="submission" date="2024-02" db="EMBL/GenBank/DDBJ databases">
        <authorList>
            <person name="Chen Y."/>
            <person name="Shah S."/>
            <person name="Dougan E. K."/>
            <person name="Thang M."/>
            <person name="Chan C."/>
        </authorList>
    </citation>
    <scope>NUCLEOTIDE SEQUENCE [LARGE SCALE GENOMIC DNA]</scope>
</reference>
<protein>
    <submittedName>
        <fullName evidence="6">Long-chain-fatty-acid--CoA ligase ACSBG2 (Acyl-CoA synthetase bubblegum family member 2) (Arachidonate--CoA ligase ACSBG2)</fullName>
    </submittedName>
</protein>
<dbReference type="SUPFAM" id="SSF56801">
    <property type="entry name" value="Acetyl-CoA synthetase-like"/>
    <property type="match status" value="1"/>
</dbReference>
<dbReference type="GO" id="GO:0016874">
    <property type="term" value="F:ligase activity"/>
    <property type="evidence" value="ECO:0007669"/>
    <property type="project" value="UniProtKB-KW"/>
</dbReference>
<dbReference type="InterPro" id="IPR000873">
    <property type="entry name" value="AMP-dep_synth/lig_dom"/>
</dbReference>
<comment type="caution">
    <text evidence="6">The sequence shown here is derived from an EMBL/GenBank/DDBJ whole genome shotgun (WGS) entry which is preliminary data.</text>
</comment>
<dbReference type="InterPro" id="IPR042099">
    <property type="entry name" value="ANL_N_sf"/>
</dbReference>
<keyword evidence="7" id="KW-1185">Reference proteome</keyword>
<dbReference type="Pfam" id="PF00501">
    <property type="entry name" value="AMP-binding"/>
    <property type="match status" value="1"/>
</dbReference>
<dbReference type="Gene3D" id="3.40.50.12780">
    <property type="entry name" value="N-terminal domain of ligase-like"/>
    <property type="match status" value="1"/>
</dbReference>
<evidence type="ECO:0000256" key="1">
    <source>
        <dbReference type="ARBA" id="ARBA00022598"/>
    </source>
</evidence>
<evidence type="ECO:0000259" key="5">
    <source>
        <dbReference type="Pfam" id="PF00501"/>
    </source>
</evidence>
<dbReference type="PROSITE" id="PS00455">
    <property type="entry name" value="AMP_BINDING"/>
    <property type="match status" value="1"/>
</dbReference>
<gene>
    <name evidence="6" type="ORF">SCF082_LOCUS52297</name>
</gene>
<evidence type="ECO:0000256" key="4">
    <source>
        <dbReference type="SAM" id="MobiDB-lite"/>
    </source>
</evidence>
<dbReference type="Proteomes" id="UP001642464">
    <property type="component" value="Unassembled WGS sequence"/>
</dbReference>
<proteinExistence type="predicted"/>
<feature type="region of interest" description="Disordered" evidence="4">
    <location>
        <begin position="1"/>
        <end position="20"/>
    </location>
</feature>
<dbReference type="PANTHER" id="PTHR43272">
    <property type="entry name" value="LONG-CHAIN-FATTY-ACID--COA LIGASE"/>
    <property type="match status" value="1"/>
</dbReference>
<organism evidence="6 7">
    <name type="scientific">Durusdinium trenchii</name>
    <dbReference type="NCBI Taxonomy" id="1381693"/>
    <lineage>
        <taxon>Eukaryota</taxon>
        <taxon>Sar</taxon>
        <taxon>Alveolata</taxon>
        <taxon>Dinophyceae</taxon>
        <taxon>Suessiales</taxon>
        <taxon>Symbiodiniaceae</taxon>
        <taxon>Durusdinium</taxon>
    </lineage>
</organism>
<keyword evidence="3" id="KW-0443">Lipid metabolism</keyword>
<name>A0ABP0SK76_9DINO</name>
<dbReference type="PANTHER" id="PTHR43272:SF32">
    <property type="entry name" value="AMP-DEPENDENT SYNTHETASE_LIGASE DOMAIN-CONTAINING PROTEIN"/>
    <property type="match status" value="1"/>
</dbReference>
<sequence length="588" mass="64499">MGGGVSMPVTPPDFGPEYGTQLKAEDAPHFVTKITDKRPVVYAEKGCGSAEESPSTTLLQMFRGIIDKGKGDLVALRQERPVPPLNADKTAPPPLAPEQLTTWTYKQYFDQSMALGAGCIGAGFVRHDCVLIFGFNSPEWLFSAMAGICAGGPFTGIYPTDTPEQVTWKAKLTNASVAFVEDESAEEKILSSIEDIPYLKAIVCWNHDCASGRSSAKRTDGSEVKRLTMEELKDLGKGHEDSVQERLKNDLPTDCCDLIFTSGTTGNPKAVMVSNDNVAFMGRSLIRPMTQYMDTSVSQRSLSYLPLSHIAGSLSDIFMPIVATYDFDEKAAGWELTFARPYDLKAGSLKDRLLLTRPTVFMGVPRVWEKIHEKMLAIGAKVKGTKRKVANWAKGKALKFAEEQQIGGSGKIPFGYPTAKKLILNKIKNALGLDQVVMGLTGAAPMKLETLKYFGSIGIQINEVYGMSETTGVCTLGTPSSHLWGSCGFPLPGVEVEIFQVDPDDPNKKKKCPRTKNLFKPQPEEEGEICFRGRNIMLGYMSNPALGEEHMKEIYDKNAAALDNEGAQLESFRAQTYWTALLRRLFPA</sequence>
<evidence type="ECO:0000256" key="2">
    <source>
        <dbReference type="ARBA" id="ARBA00022832"/>
    </source>
</evidence>
<accession>A0ABP0SK76</accession>